<keyword evidence="8" id="KW-1185">Reference proteome</keyword>
<organism evidence="7 8">
    <name type="scientific">Dietzia natronolimnaea</name>
    <dbReference type="NCBI Taxonomy" id="161920"/>
    <lineage>
        <taxon>Bacteria</taxon>
        <taxon>Bacillati</taxon>
        <taxon>Actinomycetota</taxon>
        <taxon>Actinomycetes</taxon>
        <taxon>Mycobacteriales</taxon>
        <taxon>Dietziaceae</taxon>
        <taxon>Dietzia</taxon>
    </lineage>
</organism>
<evidence type="ECO:0000313" key="7">
    <source>
        <dbReference type="EMBL" id="PAY21951.1"/>
    </source>
</evidence>
<dbReference type="EMBL" id="NTGA01000034">
    <property type="protein sequence ID" value="PAY21951.1"/>
    <property type="molecule type" value="Genomic_DNA"/>
</dbReference>
<dbReference type="OrthoDB" id="4407546at2"/>
<evidence type="ECO:0000256" key="2">
    <source>
        <dbReference type="ARBA" id="ARBA00022475"/>
    </source>
</evidence>
<evidence type="ECO:0000256" key="4">
    <source>
        <dbReference type="ARBA" id="ARBA00022989"/>
    </source>
</evidence>
<evidence type="ECO:0000256" key="1">
    <source>
        <dbReference type="ARBA" id="ARBA00004651"/>
    </source>
</evidence>
<dbReference type="PANTHER" id="PTHR43723">
    <property type="entry name" value="COBALT TRANSPORT PROTEIN CBIQ"/>
    <property type="match status" value="1"/>
</dbReference>
<dbReference type="CDD" id="cd16914">
    <property type="entry name" value="EcfT"/>
    <property type="match status" value="1"/>
</dbReference>
<dbReference type="InterPro" id="IPR003339">
    <property type="entry name" value="ABC/ECF_trnsptr_transmembrane"/>
</dbReference>
<dbReference type="NCBIfam" id="TIGR02454">
    <property type="entry name" value="ECF_T_CbiQ"/>
    <property type="match status" value="1"/>
</dbReference>
<protein>
    <submittedName>
        <fullName evidence="7">Cobalt ECF transporter T component CbiQ</fullName>
    </submittedName>
</protein>
<feature type="transmembrane region" description="Helical" evidence="6">
    <location>
        <begin position="213"/>
        <end position="241"/>
    </location>
</feature>
<comment type="subcellular location">
    <subcellularLocation>
        <location evidence="1">Cell membrane</location>
        <topology evidence="1">Multi-pass membrane protein</topology>
    </subcellularLocation>
</comment>
<dbReference type="Pfam" id="PF02361">
    <property type="entry name" value="CbiQ"/>
    <property type="match status" value="1"/>
</dbReference>
<dbReference type="InterPro" id="IPR052770">
    <property type="entry name" value="Cobalt_transport_CbiQ"/>
</dbReference>
<keyword evidence="5 6" id="KW-0472">Membrane</keyword>
<feature type="transmembrane region" description="Helical" evidence="6">
    <location>
        <begin position="62"/>
        <end position="83"/>
    </location>
</feature>
<dbReference type="GO" id="GO:0006824">
    <property type="term" value="P:cobalt ion transport"/>
    <property type="evidence" value="ECO:0007669"/>
    <property type="project" value="InterPro"/>
</dbReference>
<evidence type="ECO:0000313" key="8">
    <source>
        <dbReference type="Proteomes" id="UP000218810"/>
    </source>
</evidence>
<evidence type="ECO:0000256" key="6">
    <source>
        <dbReference type="SAM" id="Phobius"/>
    </source>
</evidence>
<keyword evidence="3 6" id="KW-0812">Transmembrane</keyword>
<dbReference type="RefSeq" id="WP_095719270.1">
    <property type="nucleotide sequence ID" value="NZ_NTGA01000034.1"/>
</dbReference>
<comment type="caution">
    <text evidence="7">The sequence shown here is derived from an EMBL/GenBank/DDBJ whole genome shotgun (WGS) entry which is preliminary data.</text>
</comment>
<name>A0A2A2WL99_9ACTN</name>
<sequence>MNPLELAASHNRWTNLPVAEKLLLFGGLLVAALLVPPPVGHLVILAVCCLCALALARVPVRLYLAALLAPVAFLAVGAGPLVLDLVNWRLVVDPAGVDTAWRTVSRAIAATAATITLACTTPVADLLAAGRRAGLPAPLAHLVDTTYRLIGVLIDSARTLRHSHDLRLGHRTSRAAILSLGTQFASVFVLAVRRARAIDDAMSLRAERGQTAVLAAAAPVSAVHVVVICLVLVSVATVGVLT</sequence>
<gene>
    <name evidence="7" type="primary">cbiQ</name>
    <name evidence="7" type="ORF">CEY15_16055</name>
</gene>
<reference evidence="8" key="1">
    <citation type="submission" date="2017-09" db="EMBL/GenBank/DDBJ databases">
        <authorList>
            <person name="Zhang Y."/>
            <person name="Huang X."/>
            <person name="Liu J."/>
            <person name="Lu L."/>
            <person name="Peng K."/>
        </authorList>
    </citation>
    <scope>NUCLEOTIDE SEQUENCE [LARGE SCALE GENOMIC DNA]</scope>
    <source>
        <strain evidence="8">S-XJ-1</strain>
    </source>
</reference>
<dbReference type="PANTHER" id="PTHR43723:SF1">
    <property type="entry name" value="COBALT TRANSPORT PROTEIN CBIQ"/>
    <property type="match status" value="1"/>
</dbReference>
<proteinExistence type="predicted"/>
<keyword evidence="4 6" id="KW-1133">Transmembrane helix</keyword>
<dbReference type="InterPro" id="IPR012809">
    <property type="entry name" value="ECF_CbiQ"/>
</dbReference>
<evidence type="ECO:0000256" key="3">
    <source>
        <dbReference type="ARBA" id="ARBA00022692"/>
    </source>
</evidence>
<evidence type="ECO:0000256" key="5">
    <source>
        <dbReference type="ARBA" id="ARBA00023136"/>
    </source>
</evidence>
<dbReference type="Proteomes" id="UP000218810">
    <property type="component" value="Unassembled WGS sequence"/>
</dbReference>
<dbReference type="GO" id="GO:0043190">
    <property type="term" value="C:ATP-binding cassette (ABC) transporter complex"/>
    <property type="evidence" value="ECO:0007669"/>
    <property type="project" value="InterPro"/>
</dbReference>
<keyword evidence="2" id="KW-1003">Cell membrane</keyword>
<dbReference type="AlphaFoldDB" id="A0A2A2WL99"/>
<accession>A0A2A2WL99</accession>
<feature type="transmembrane region" description="Helical" evidence="6">
    <location>
        <begin position="22"/>
        <end position="55"/>
    </location>
</feature>
<feature type="transmembrane region" description="Helical" evidence="6">
    <location>
        <begin position="175"/>
        <end position="192"/>
    </location>
</feature>